<evidence type="ECO:0000313" key="2">
    <source>
        <dbReference type="Proteomes" id="UP000029868"/>
    </source>
</evidence>
<organism evidence="1 2">
    <name type="scientific">Colwellia psychrerythraea</name>
    <name type="common">Vibrio psychroerythus</name>
    <dbReference type="NCBI Taxonomy" id="28229"/>
    <lineage>
        <taxon>Bacteria</taxon>
        <taxon>Pseudomonadati</taxon>
        <taxon>Pseudomonadota</taxon>
        <taxon>Gammaproteobacteria</taxon>
        <taxon>Alteromonadales</taxon>
        <taxon>Colwelliaceae</taxon>
        <taxon>Colwellia</taxon>
    </lineage>
</organism>
<proteinExistence type="predicted"/>
<dbReference type="Proteomes" id="UP000029868">
    <property type="component" value="Unassembled WGS sequence"/>
</dbReference>
<accession>A0A099KMW5</accession>
<evidence type="ECO:0008006" key="3">
    <source>
        <dbReference type="Google" id="ProtNLM"/>
    </source>
</evidence>
<reference evidence="1 2" key="1">
    <citation type="submission" date="2014-08" db="EMBL/GenBank/DDBJ databases">
        <title>Genomic and Phenotypic Diversity of Colwellia psychrerythraea strains from Disparate Marine Basins.</title>
        <authorList>
            <person name="Techtmann S.M."/>
            <person name="Stelling S.C."/>
            <person name="Utturkar S.M."/>
            <person name="Alshibli N."/>
            <person name="Harris A."/>
            <person name="Brown S.D."/>
            <person name="Hazen T.C."/>
        </authorList>
    </citation>
    <scope>NUCLEOTIDE SEQUENCE [LARGE SCALE GENOMIC DNA]</scope>
    <source>
        <strain evidence="1 2">GAB14E</strain>
    </source>
</reference>
<dbReference type="EMBL" id="JQEC01000042">
    <property type="protein sequence ID" value="KGJ91267.1"/>
    <property type="molecule type" value="Genomic_DNA"/>
</dbReference>
<protein>
    <recommendedName>
        <fullName evidence="3">Surface antigen domain-containing protein</fullName>
    </recommendedName>
</protein>
<dbReference type="AlphaFoldDB" id="A0A099KMW5"/>
<gene>
    <name evidence="1" type="ORF">GAB14E_3419</name>
</gene>
<dbReference type="PATRIC" id="fig|28229.3.peg.3148"/>
<comment type="caution">
    <text evidence="1">The sequence shown here is derived from an EMBL/GenBank/DDBJ whole genome shotgun (WGS) entry which is preliminary data.</text>
</comment>
<dbReference type="OrthoDB" id="6223698at2"/>
<name>A0A099KMW5_COLPS</name>
<dbReference type="RefSeq" id="WP_033083120.1">
    <property type="nucleotide sequence ID" value="NZ_JQEC01000042.1"/>
</dbReference>
<sequence length="306" mass="33809">MKKQFSYSQALLALAITYLAFSLFKFTVQIPDILSVIEKTTQTIDVVSPRVDEIVAEVALVRVEVGKVRTMVSKQTPDILSQIEASLPVIQQVVAESENYSRQLPSIMSQIASIEQQVAILQASMPAILKRVDAVVKTTNNTTNEVARWRPHSTKYLEEIALSRGYIPNYLTRIENTVVDAKTVGKEASSGLVTGFFKGVISLPFEMVAGLAGIVDADSRSAKYLTAEDVALMQEKVVALLNDGNQTKTIWQNVKSGNRGTIIKGDSTTRNKQACLNVIFNNHFGNEKETLKELMCINEKGLWKVI</sequence>
<evidence type="ECO:0000313" key="1">
    <source>
        <dbReference type="EMBL" id="KGJ91267.1"/>
    </source>
</evidence>